<evidence type="ECO:0000313" key="4">
    <source>
        <dbReference type="Proteomes" id="UP000000238"/>
    </source>
</evidence>
<dbReference type="Gene3D" id="3.40.50.2000">
    <property type="entry name" value="Glycogen Phosphorylase B"/>
    <property type="match status" value="2"/>
</dbReference>
<dbReference type="KEGG" id="hch:HCH_01049"/>
<feature type="domain" description="Glycosyl transferase family 1" evidence="1">
    <location>
        <begin position="203"/>
        <end position="354"/>
    </location>
</feature>
<gene>
    <name evidence="3" type="ordered locus">HCH_01049</name>
</gene>
<dbReference type="eggNOG" id="COG0438">
    <property type="taxonomic scope" value="Bacteria"/>
</dbReference>
<dbReference type="HOGENOM" id="CLU_009583_0_1_6"/>
<dbReference type="RefSeq" id="WP_011395006.1">
    <property type="nucleotide sequence ID" value="NC_007645.1"/>
</dbReference>
<dbReference type="CDD" id="cd03801">
    <property type="entry name" value="GT4_PimA-like"/>
    <property type="match status" value="1"/>
</dbReference>
<keyword evidence="3" id="KW-0808">Transferase</keyword>
<evidence type="ECO:0000313" key="3">
    <source>
        <dbReference type="EMBL" id="ABC27931.1"/>
    </source>
</evidence>
<accession>Q2SN43</accession>
<dbReference type="CAZy" id="GT4">
    <property type="family name" value="Glycosyltransferase Family 4"/>
</dbReference>
<keyword evidence="4" id="KW-1185">Reference proteome</keyword>
<dbReference type="PANTHER" id="PTHR45947">
    <property type="entry name" value="SULFOQUINOVOSYL TRANSFERASE SQD2"/>
    <property type="match status" value="1"/>
</dbReference>
<dbReference type="InterPro" id="IPR001296">
    <property type="entry name" value="Glyco_trans_1"/>
</dbReference>
<sequence length="377" mass="41691">MKTVSSDVQGELRICFYTDTFFPRQGGAQVVLHHLATELTKLGAQVVVLAPHFKGDTICDDEYEYRVVRFKAPGSKKIGNRMVLLDLFRLYRSFKFDLLHCHAAYPQAFVARSFKRLVDIPVVCRPHGNDIVPEGGIRKSRYAERRLILGMESVDIFVAQGAYMKSVLIELGAPERKIVVINNGVDDNILTTSPSMTAGCGDYALAMGRLSSVKGFDNLIRAIAKTSDSKITLKIAGDGPDSKLLGALVRQLGLNERVELLGHISGEEKVSLLKGARLFINSSRKEAYSNAIVEAIALHIPVIATEVGGNREIIEHGVTGLTYSVEDTDQLAYAISVLWHDGDLRKSLAEKAYSRVHPSSWRNIATQYEKIYRLLTG</sequence>
<dbReference type="EMBL" id="CP000155">
    <property type="protein sequence ID" value="ABC27931.1"/>
    <property type="molecule type" value="Genomic_DNA"/>
</dbReference>
<dbReference type="GO" id="GO:0016757">
    <property type="term" value="F:glycosyltransferase activity"/>
    <property type="evidence" value="ECO:0007669"/>
    <property type="project" value="InterPro"/>
</dbReference>
<name>Q2SN43_HAHCH</name>
<feature type="domain" description="Glycosyltransferase subfamily 4-like N-terminal" evidence="2">
    <location>
        <begin position="26"/>
        <end position="187"/>
    </location>
</feature>
<protein>
    <submittedName>
        <fullName evidence="3">Glycosyltransferase</fullName>
    </submittedName>
</protein>
<dbReference type="AlphaFoldDB" id="Q2SN43"/>
<evidence type="ECO:0000259" key="2">
    <source>
        <dbReference type="Pfam" id="PF13439"/>
    </source>
</evidence>
<dbReference type="Proteomes" id="UP000000238">
    <property type="component" value="Chromosome"/>
</dbReference>
<organism evidence="3 4">
    <name type="scientific">Hahella chejuensis (strain KCTC 2396)</name>
    <dbReference type="NCBI Taxonomy" id="349521"/>
    <lineage>
        <taxon>Bacteria</taxon>
        <taxon>Pseudomonadati</taxon>
        <taxon>Pseudomonadota</taxon>
        <taxon>Gammaproteobacteria</taxon>
        <taxon>Oceanospirillales</taxon>
        <taxon>Hahellaceae</taxon>
        <taxon>Hahella</taxon>
    </lineage>
</organism>
<dbReference type="PANTHER" id="PTHR45947:SF3">
    <property type="entry name" value="SULFOQUINOVOSYL TRANSFERASE SQD2"/>
    <property type="match status" value="1"/>
</dbReference>
<dbReference type="Pfam" id="PF13439">
    <property type="entry name" value="Glyco_transf_4"/>
    <property type="match status" value="1"/>
</dbReference>
<proteinExistence type="predicted"/>
<dbReference type="InterPro" id="IPR050194">
    <property type="entry name" value="Glycosyltransferase_grp1"/>
</dbReference>
<dbReference type="SUPFAM" id="SSF53756">
    <property type="entry name" value="UDP-Glycosyltransferase/glycogen phosphorylase"/>
    <property type="match status" value="1"/>
</dbReference>
<dbReference type="STRING" id="349521.HCH_01049"/>
<dbReference type="OrthoDB" id="9792269at2"/>
<dbReference type="Pfam" id="PF00534">
    <property type="entry name" value="Glycos_transf_1"/>
    <property type="match status" value="1"/>
</dbReference>
<evidence type="ECO:0000259" key="1">
    <source>
        <dbReference type="Pfam" id="PF00534"/>
    </source>
</evidence>
<reference evidence="3 4" key="1">
    <citation type="journal article" date="2005" name="Nucleic Acids Res.">
        <title>Genomic blueprint of Hahella chejuensis, a marine microbe producing an algicidal agent.</title>
        <authorList>
            <person name="Jeong H."/>
            <person name="Yim J.H."/>
            <person name="Lee C."/>
            <person name="Choi S.-H."/>
            <person name="Park Y.K."/>
            <person name="Yoon S.H."/>
            <person name="Hur C.-G."/>
            <person name="Kang H.-Y."/>
            <person name="Kim D."/>
            <person name="Lee H.H."/>
            <person name="Park K.H."/>
            <person name="Park S.-H."/>
            <person name="Park H.-S."/>
            <person name="Lee H.K."/>
            <person name="Oh T.K."/>
            <person name="Kim J.F."/>
        </authorList>
    </citation>
    <scope>NUCLEOTIDE SEQUENCE [LARGE SCALE GENOMIC DNA]</scope>
    <source>
        <strain evidence="3 4">KCTC 2396</strain>
    </source>
</reference>
<dbReference type="InterPro" id="IPR028098">
    <property type="entry name" value="Glyco_trans_4-like_N"/>
</dbReference>